<dbReference type="EC" id="2.8.1.1" evidence="3"/>
<keyword evidence="4" id="KW-1185">Reference proteome</keyword>
<sequence length="121" mass="13748">MSTSTIIMIVVFIGFFAWRLVPVKGVRNITTVQLKNELGDKNKQYIDVRTPMEFKGRFIKGFKNIPLDQLSNKAVTLSKDKEVVVICQSGMRSTRAAKILKKFGFKQITNIKGGMSAWYEN</sequence>
<evidence type="ECO:0000256" key="1">
    <source>
        <dbReference type="SAM" id="Phobius"/>
    </source>
</evidence>
<dbReference type="PROSITE" id="PS50206">
    <property type="entry name" value="RHODANESE_3"/>
    <property type="match status" value="1"/>
</dbReference>
<dbReference type="Proteomes" id="UP000838308">
    <property type="component" value="Unassembled WGS sequence"/>
</dbReference>
<keyword evidence="1" id="KW-0472">Membrane</keyword>
<dbReference type="PANTHER" id="PTHR43031:SF17">
    <property type="entry name" value="SULFURTRANSFERASE YTWF-RELATED"/>
    <property type="match status" value="1"/>
</dbReference>
<evidence type="ECO:0000313" key="4">
    <source>
        <dbReference type="Proteomes" id="UP000838308"/>
    </source>
</evidence>
<dbReference type="CDD" id="cd00158">
    <property type="entry name" value="RHOD"/>
    <property type="match status" value="1"/>
</dbReference>
<dbReference type="Gene3D" id="3.40.250.10">
    <property type="entry name" value="Rhodanese-like domain"/>
    <property type="match status" value="1"/>
</dbReference>
<keyword evidence="1" id="KW-1133">Transmembrane helix</keyword>
<accession>A0ABM9EMB5</accession>
<keyword evidence="3" id="KW-0808">Transferase</keyword>
<organism evidence="3 4">
    <name type="scientific">Neobacillus rhizosphaerae</name>
    <dbReference type="NCBI Taxonomy" id="2880965"/>
    <lineage>
        <taxon>Bacteria</taxon>
        <taxon>Bacillati</taxon>
        <taxon>Bacillota</taxon>
        <taxon>Bacilli</taxon>
        <taxon>Bacillales</taxon>
        <taxon>Bacillaceae</taxon>
        <taxon>Neobacillus</taxon>
    </lineage>
</organism>
<dbReference type="PANTHER" id="PTHR43031">
    <property type="entry name" value="FAD-DEPENDENT OXIDOREDUCTASE"/>
    <property type="match status" value="1"/>
</dbReference>
<dbReference type="SMART" id="SM00450">
    <property type="entry name" value="RHOD"/>
    <property type="match status" value="1"/>
</dbReference>
<dbReference type="InterPro" id="IPR036873">
    <property type="entry name" value="Rhodanese-like_dom_sf"/>
</dbReference>
<evidence type="ECO:0000313" key="3">
    <source>
        <dbReference type="EMBL" id="CAH2713753.1"/>
    </source>
</evidence>
<dbReference type="GO" id="GO:0004792">
    <property type="term" value="F:thiosulfate-cyanide sulfurtransferase activity"/>
    <property type="evidence" value="ECO:0007669"/>
    <property type="project" value="UniProtKB-EC"/>
</dbReference>
<protein>
    <submittedName>
        <fullName evidence="3">Thiosulfate sulfurtransferase GlpE</fullName>
        <ecNumber evidence="3">2.8.1.1</ecNumber>
    </submittedName>
</protein>
<name>A0ABM9EMB5_9BACI</name>
<feature type="domain" description="Rhodanese" evidence="2">
    <location>
        <begin position="39"/>
        <end position="120"/>
    </location>
</feature>
<gene>
    <name evidence="3" type="primary">glpE_3</name>
    <name evidence="3" type="ORF">BACCIP111895_00907</name>
</gene>
<dbReference type="SUPFAM" id="SSF52821">
    <property type="entry name" value="Rhodanese/Cell cycle control phosphatase"/>
    <property type="match status" value="1"/>
</dbReference>
<dbReference type="Pfam" id="PF00581">
    <property type="entry name" value="Rhodanese"/>
    <property type="match status" value="1"/>
</dbReference>
<feature type="transmembrane region" description="Helical" evidence="1">
    <location>
        <begin position="6"/>
        <end position="21"/>
    </location>
</feature>
<comment type="caution">
    <text evidence="3">The sequence shown here is derived from an EMBL/GenBank/DDBJ whole genome shotgun (WGS) entry which is preliminary data.</text>
</comment>
<proteinExistence type="predicted"/>
<dbReference type="InterPro" id="IPR050229">
    <property type="entry name" value="GlpE_sulfurtransferase"/>
</dbReference>
<dbReference type="InterPro" id="IPR001763">
    <property type="entry name" value="Rhodanese-like_dom"/>
</dbReference>
<dbReference type="EMBL" id="CALBWS010000003">
    <property type="protein sequence ID" value="CAH2713753.1"/>
    <property type="molecule type" value="Genomic_DNA"/>
</dbReference>
<keyword evidence="1" id="KW-0812">Transmembrane</keyword>
<reference evidence="3" key="1">
    <citation type="submission" date="2022-04" db="EMBL/GenBank/DDBJ databases">
        <authorList>
            <person name="Criscuolo A."/>
        </authorList>
    </citation>
    <scope>NUCLEOTIDE SEQUENCE</scope>
    <source>
        <strain evidence="3">CIP111895</strain>
    </source>
</reference>
<evidence type="ECO:0000259" key="2">
    <source>
        <dbReference type="PROSITE" id="PS50206"/>
    </source>
</evidence>